<evidence type="ECO:0000313" key="2">
    <source>
        <dbReference type="EMBL" id="KAG9460729.1"/>
    </source>
</evidence>
<dbReference type="PANTHER" id="PTHR15305">
    <property type="entry name" value="MELANOMA ANTIGEN RECOGNIZED BY T-CELLS 1"/>
    <property type="match status" value="1"/>
</dbReference>
<keyword evidence="1" id="KW-1133">Transmembrane helix</keyword>
<dbReference type="Pfam" id="PF14991">
    <property type="entry name" value="MLANA"/>
    <property type="match status" value="1"/>
</dbReference>
<dbReference type="PANTHER" id="PTHR15305:SF0">
    <property type="entry name" value="MELANOMA ANTIGEN RECOGNIZED BY T-CELLS 1"/>
    <property type="match status" value="1"/>
</dbReference>
<proteinExistence type="predicted"/>
<dbReference type="GO" id="GO:0042470">
    <property type="term" value="C:melanosome"/>
    <property type="evidence" value="ECO:0007669"/>
    <property type="project" value="InterPro"/>
</dbReference>
<accession>A0A8J6B9E0</accession>
<organism evidence="2 3">
    <name type="scientific">Eleutherodactylus coqui</name>
    <name type="common">Puerto Rican coqui</name>
    <dbReference type="NCBI Taxonomy" id="57060"/>
    <lineage>
        <taxon>Eukaryota</taxon>
        <taxon>Metazoa</taxon>
        <taxon>Chordata</taxon>
        <taxon>Craniata</taxon>
        <taxon>Vertebrata</taxon>
        <taxon>Euteleostomi</taxon>
        <taxon>Amphibia</taxon>
        <taxon>Batrachia</taxon>
        <taxon>Anura</taxon>
        <taxon>Neobatrachia</taxon>
        <taxon>Hyloidea</taxon>
        <taxon>Eleutherodactylidae</taxon>
        <taxon>Eleutherodactylinae</taxon>
        <taxon>Eleutherodactylus</taxon>
        <taxon>Eleutherodactylus</taxon>
    </lineage>
</organism>
<dbReference type="OrthoDB" id="9946040at2759"/>
<protein>
    <recommendedName>
        <fullName evidence="4">Melanoma antigen recognized by T-cells 1</fullName>
    </recommendedName>
</protein>
<sequence>MFLQFCLPRTAGIAVLVIIAALVLLIGCWYFKRRNGYKILGTHHFNPAAIRSMMAPTRETGECKLPLQDYNTLNNVV</sequence>
<reference evidence="2" key="1">
    <citation type="thesis" date="2020" institute="ProQuest LLC" country="789 East Eisenhower Parkway, Ann Arbor, MI, USA">
        <title>Comparative Genomics and Chromosome Evolution.</title>
        <authorList>
            <person name="Mudd A.B."/>
        </authorList>
    </citation>
    <scope>NUCLEOTIDE SEQUENCE</scope>
    <source>
        <strain evidence="2">HN-11 Male</strain>
        <tissue evidence="2">Kidney and liver</tissue>
    </source>
</reference>
<evidence type="ECO:0000256" key="1">
    <source>
        <dbReference type="SAM" id="Phobius"/>
    </source>
</evidence>
<dbReference type="AlphaFoldDB" id="A0A8J6B9E0"/>
<dbReference type="InterPro" id="IPR029242">
    <property type="entry name" value="MLANA"/>
</dbReference>
<gene>
    <name evidence="2" type="ORF">GDO78_019924</name>
</gene>
<keyword evidence="1" id="KW-0812">Transmembrane</keyword>
<feature type="transmembrane region" description="Helical" evidence="1">
    <location>
        <begin position="12"/>
        <end position="31"/>
    </location>
</feature>
<keyword evidence="1" id="KW-0472">Membrane</keyword>
<feature type="non-terminal residue" evidence="2">
    <location>
        <position position="1"/>
    </location>
</feature>
<evidence type="ECO:0000313" key="3">
    <source>
        <dbReference type="Proteomes" id="UP000770717"/>
    </source>
</evidence>
<evidence type="ECO:0008006" key="4">
    <source>
        <dbReference type="Google" id="ProtNLM"/>
    </source>
</evidence>
<comment type="caution">
    <text evidence="2">The sequence shown here is derived from an EMBL/GenBank/DDBJ whole genome shotgun (WGS) entry which is preliminary data.</text>
</comment>
<name>A0A8J6B9E0_ELECQ</name>
<keyword evidence="3" id="KW-1185">Reference proteome</keyword>
<dbReference type="EMBL" id="WNTK01044067">
    <property type="protein sequence ID" value="KAG9460729.1"/>
    <property type="molecule type" value="Genomic_DNA"/>
</dbReference>
<dbReference type="Proteomes" id="UP000770717">
    <property type="component" value="Unassembled WGS sequence"/>
</dbReference>